<dbReference type="Pfam" id="PF09797">
    <property type="entry name" value="NatB_MDM20"/>
    <property type="match status" value="1"/>
</dbReference>
<name>A0ABP0ZP90_9ASCO</name>
<organism evidence="2 3">
    <name type="scientific">Lodderomyces beijingensis</name>
    <dbReference type="NCBI Taxonomy" id="1775926"/>
    <lineage>
        <taxon>Eukaryota</taxon>
        <taxon>Fungi</taxon>
        <taxon>Dikarya</taxon>
        <taxon>Ascomycota</taxon>
        <taxon>Saccharomycotina</taxon>
        <taxon>Pichiomycetes</taxon>
        <taxon>Debaryomycetaceae</taxon>
        <taxon>Candida/Lodderomyces clade</taxon>
        <taxon>Lodderomyces</taxon>
    </lineage>
</organism>
<evidence type="ECO:0008006" key="4">
    <source>
        <dbReference type="Google" id="ProtNLM"/>
    </source>
</evidence>
<sequence length="796" mass="91757">MPSESDNEIIEYIDRGHYHYAQTLLQQKSKRFPQRPLYPILQNKILAKTGHQKAAVEKNLSILQSCPNDIDSIVQLSNFFSELEMEKEANACFENAIKRFPTKAGDLGMIWFENCVETLDVNKLNRIFSHLNKSNKQEAKYCYWYAFSFYLMVAQNTADDESKSKLFRMFGKKLIEGIQEAHPFANCSELYVYTRFLLLEKDYQAIQSILSEVKFPLDLELQILYLESMRENESWHKLYSHATKLLLDDKFDDYDTWILWINAGKNVGKDYAELRSKLGGGGDGGGRNESLVKIELALLFDKDPTSEIGEYYDNFNGKMCCYNDLSKYNLSKQMKEQIRSRTKSILASDSKDSKQVITLVNNQRLHPTVDNWEIFNAYTDFSSSKSEFDNNPLNELTLVSIITDLSKTDSSKGNSDYYQTIIKNIAIITELLKSDKYNYKLNLWAIKLYSQLNTNNAILPIYKAMKIRMVQHETLGYLLNNAPTSDKSTFNELTNVYRFYLTSAQEMNDTVLTGFDEGVYNKLGSFISFGQRLQNSISLNTNVQQNLQAALIQNDTQFADHFIHHIQKNRKKIVLEEYTDNRDFTSDWNAINISNELQKAKDDQLLRIPVDDVSIKMHLLVYLLINENDEGETLKLLKAFNKITSSGYRPDPFTSLLWKLYYNIIKIACTKINANETQSLFNFVQKNLKFDKLDPLVVPENVLSYQLNRNLLNFAEFIKVVAALAKRKPSSYLNQVLKLANSAAASFRSSDIIQRQLSIIDAMAFDALPFEFDINPHLREIKSSITVSTQSILNHM</sequence>
<gene>
    <name evidence="2" type="ORF">LODBEIA_P29400</name>
</gene>
<dbReference type="Proteomes" id="UP001497383">
    <property type="component" value="Chromosome 3"/>
</dbReference>
<dbReference type="PANTHER" id="PTHR22767:SF3">
    <property type="entry name" value="N-ALPHA-ACETYLTRANSFERASE 25, NATB AUXILIARY SUBUNIT"/>
    <property type="match status" value="1"/>
</dbReference>
<dbReference type="EMBL" id="OZ022407">
    <property type="protein sequence ID" value="CAK9438716.1"/>
    <property type="molecule type" value="Genomic_DNA"/>
</dbReference>
<dbReference type="InterPro" id="IPR011990">
    <property type="entry name" value="TPR-like_helical_dom_sf"/>
</dbReference>
<dbReference type="GeneID" id="92208136"/>
<evidence type="ECO:0000256" key="1">
    <source>
        <dbReference type="ARBA" id="ARBA00006298"/>
    </source>
</evidence>
<dbReference type="InterPro" id="IPR019183">
    <property type="entry name" value="NAA25_NatB_aux_su"/>
</dbReference>
<dbReference type="PANTHER" id="PTHR22767">
    <property type="entry name" value="N-TERMINAL ACETYLTRANSFERASE-RELATED"/>
    <property type="match status" value="1"/>
</dbReference>
<dbReference type="SUPFAM" id="SSF48452">
    <property type="entry name" value="TPR-like"/>
    <property type="match status" value="1"/>
</dbReference>
<reference evidence="2 3" key="1">
    <citation type="submission" date="2024-03" db="EMBL/GenBank/DDBJ databases">
        <authorList>
            <person name="Brejova B."/>
        </authorList>
    </citation>
    <scope>NUCLEOTIDE SEQUENCE [LARGE SCALE GENOMIC DNA]</scope>
    <source>
        <strain evidence="2 3">CBS 14171</strain>
    </source>
</reference>
<evidence type="ECO:0000313" key="3">
    <source>
        <dbReference type="Proteomes" id="UP001497383"/>
    </source>
</evidence>
<dbReference type="RefSeq" id="XP_066829878.1">
    <property type="nucleotide sequence ID" value="XM_066972995.1"/>
</dbReference>
<protein>
    <recommendedName>
        <fullName evidence="4">N-terminal acetyltransferase B complex subunit MDM20</fullName>
    </recommendedName>
</protein>
<proteinExistence type="inferred from homology"/>
<accession>A0ABP0ZP90</accession>
<evidence type="ECO:0000313" key="2">
    <source>
        <dbReference type="EMBL" id="CAK9438716.1"/>
    </source>
</evidence>
<comment type="similarity">
    <text evidence="1">Belongs to the MDM20/NAA25 family.</text>
</comment>
<keyword evidence="3" id="KW-1185">Reference proteome</keyword>